<comment type="caution">
    <text evidence="1">The sequence shown here is derived from an EMBL/GenBank/DDBJ whole genome shotgun (WGS) entry which is preliminary data.</text>
</comment>
<reference evidence="2" key="1">
    <citation type="journal article" date="2019" name="Int. J. Syst. Evol. Microbiol.">
        <title>The Global Catalogue of Microorganisms (GCM) 10K type strain sequencing project: providing services to taxonomists for standard genome sequencing and annotation.</title>
        <authorList>
            <consortium name="The Broad Institute Genomics Platform"/>
            <consortium name="The Broad Institute Genome Sequencing Center for Infectious Disease"/>
            <person name="Wu L."/>
            <person name="Ma J."/>
        </authorList>
    </citation>
    <scope>NUCLEOTIDE SEQUENCE [LARGE SCALE GENOMIC DNA]</scope>
    <source>
        <strain evidence="2">JCM 4395</strain>
    </source>
</reference>
<gene>
    <name evidence="1" type="ORF">GCM10010276_85960</name>
</gene>
<keyword evidence="2" id="KW-1185">Reference proteome</keyword>
<sequence length="199" mass="21820">MNPDMLKDLCASVVSRLSLRPTTVEAALLVTLHHFSGESRNPAVAHIGLTPDQYVRRSLSTPRFEATLASAALKAEGREADARLNWEAYVQREQETARLAHEAISKTALLADADAIHRIGRQLGLCGECTDQLVSGVVLTLALGYPYRTADQRHLSLTDLLAQVTTEELTELLRHAAQSATGRTEEAAATLRRLQREAR</sequence>
<dbReference type="Proteomes" id="UP001501777">
    <property type="component" value="Unassembled WGS sequence"/>
</dbReference>
<accession>A0ABP6AT62</accession>
<evidence type="ECO:0000313" key="1">
    <source>
        <dbReference type="EMBL" id="GAA2521939.1"/>
    </source>
</evidence>
<dbReference type="RefSeq" id="WP_344406670.1">
    <property type="nucleotide sequence ID" value="NZ_BAAASG010000028.1"/>
</dbReference>
<protein>
    <submittedName>
        <fullName evidence="1">Uncharacterized protein</fullName>
    </submittedName>
</protein>
<name>A0ABP6AT62_STRLO</name>
<proteinExistence type="predicted"/>
<dbReference type="EMBL" id="BAAASG010000028">
    <property type="protein sequence ID" value="GAA2521939.1"/>
    <property type="molecule type" value="Genomic_DNA"/>
</dbReference>
<organism evidence="1 2">
    <name type="scientific">Streptomyces longisporus</name>
    <dbReference type="NCBI Taxonomy" id="1948"/>
    <lineage>
        <taxon>Bacteria</taxon>
        <taxon>Bacillati</taxon>
        <taxon>Actinomycetota</taxon>
        <taxon>Actinomycetes</taxon>
        <taxon>Kitasatosporales</taxon>
        <taxon>Streptomycetaceae</taxon>
        <taxon>Streptomyces</taxon>
    </lineage>
</organism>
<evidence type="ECO:0000313" key="2">
    <source>
        <dbReference type="Proteomes" id="UP001501777"/>
    </source>
</evidence>